<dbReference type="PANTHER" id="PTHR43433">
    <property type="entry name" value="HYDROLASE, ALPHA/BETA FOLD FAMILY PROTEIN"/>
    <property type="match status" value="1"/>
</dbReference>
<dbReference type="Proteomes" id="UP000586827">
    <property type="component" value="Unassembled WGS sequence"/>
</dbReference>
<evidence type="ECO:0000259" key="1">
    <source>
        <dbReference type="Pfam" id="PF00561"/>
    </source>
</evidence>
<comment type="caution">
    <text evidence="2">The sequence shown here is derived from an EMBL/GenBank/DDBJ whole genome shotgun (WGS) entry which is preliminary data.</text>
</comment>
<gene>
    <name evidence="2" type="ORF">HLB23_23350</name>
</gene>
<dbReference type="InterPro" id="IPR050471">
    <property type="entry name" value="AB_hydrolase"/>
</dbReference>
<dbReference type="RefSeq" id="WP_067524084.1">
    <property type="nucleotide sequence ID" value="NZ_JABELX010000008.1"/>
</dbReference>
<name>A0A849C295_9NOCA</name>
<feature type="domain" description="AB hydrolase-1" evidence="1">
    <location>
        <begin position="35"/>
        <end position="125"/>
    </location>
</feature>
<dbReference type="SUPFAM" id="SSF53474">
    <property type="entry name" value="alpha/beta-Hydrolases"/>
    <property type="match status" value="1"/>
</dbReference>
<dbReference type="EMBL" id="JABELX010000008">
    <property type="protein sequence ID" value="NNH72764.1"/>
    <property type="molecule type" value="Genomic_DNA"/>
</dbReference>
<dbReference type="InterPro" id="IPR000073">
    <property type="entry name" value="AB_hydrolase_1"/>
</dbReference>
<dbReference type="AlphaFoldDB" id="A0A849C295"/>
<dbReference type="Gene3D" id="3.40.50.1820">
    <property type="entry name" value="alpha/beta hydrolase"/>
    <property type="match status" value="1"/>
</dbReference>
<dbReference type="Pfam" id="PF00561">
    <property type="entry name" value="Abhydrolase_1"/>
    <property type="match status" value="1"/>
</dbReference>
<keyword evidence="3" id="KW-1185">Reference proteome</keyword>
<dbReference type="PANTHER" id="PTHR43433:SF10">
    <property type="entry name" value="AB HYDROLASE-1 DOMAIN-CONTAINING PROTEIN"/>
    <property type="match status" value="1"/>
</dbReference>
<proteinExistence type="predicted"/>
<keyword evidence="2" id="KW-0378">Hydrolase</keyword>
<evidence type="ECO:0000313" key="3">
    <source>
        <dbReference type="Proteomes" id="UP000586827"/>
    </source>
</evidence>
<sequence>MTAGGLRLGYDEFGAGDRVIVLMPPSAMPRMVHHPLAAELAARGHRVICLDQLGAEIDDAKPRYQHYRTPDMAGRVIAVLDELGIESAIIGGKTNSSGIALEAAMIAPDRISGVYCEAAWMEYSAWAGGSYWTGMWLVANFSGPLAKALGAVVRRLPVGDSHIRNLVVTALQQDMRRTAALHQGFFISRPGPTPEMRATMTTPVLVITQQIDPVHGRHDARLIADSLPNSRLLMTRSWLNWFSPEAGVVDEMDRFALECFSEKA</sequence>
<accession>A0A849C295</accession>
<organism evidence="2 3">
    <name type="scientific">Nocardia uniformis</name>
    <dbReference type="NCBI Taxonomy" id="53432"/>
    <lineage>
        <taxon>Bacteria</taxon>
        <taxon>Bacillati</taxon>
        <taxon>Actinomycetota</taxon>
        <taxon>Actinomycetes</taxon>
        <taxon>Mycobacteriales</taxon>
        <taxon>Nocardiaceae</taxon>
        <taxon>Nocardia</taxon>
    </lineage>
</organism>
<evidence type="ECO:0000313" key="2">
    <source>
        <dbReference type="EMBL" id="NNH72764.1"/>
    </source>
</evidence>
<protein>
    <submittedName>
        <fullName evidence="2">Alpha/beta hydrolase</fullName>
    </submittedName>
</protein>
<dbReference type="GO" id="GO:0016787">
    <property type="term" value="F:hydrolase activity"/>
    <property type="evidence" value="ECO:0007669"/>
    <property type="project" value="UniProtKB-KW"/>
</dbReference>
<dbReference type="InterPro" id="IPR029058">
    <property type="entry name" value="AB_hydrolase_fold"/>
</dbReference>
<reference evidence="2 3" key="1">
    <citation type="submission" date="2020-05" db="EMBL/GenBank/DDBJ databases">
        <title>MicrobeNet Type strains.</title>
        <authorList>
            <person name="Nicholson A.C."/>
        </authorList>
    </citation>
    <scope>NUCLEOTIDE SEQUENCE [LARGE SCALE GENOMIC DNA]</scope>
    <source>
        <strain evidence="2 3">JCM 3224</strain>
    </source>
</reference>